<keyword evidence="2 4" id="KW-0863">Zinc-finger</keyword>
<dbReference type="Pfam" id="PF13831">
    <property type="entry name" value="PHD_2"/>
    <property type="match status" value="1"/>
</dbReference>
<gene>
    <name evidence="7" type="ORF">MHBO_002058</name>
</gene>
<evidence type="ECO:0000256" key="3">
    <source>
        <dbReference type="ARBA" id="ARBA00022833"/>
    </source>
</evidence>
<evidence type="ECO:0000313" key="8">
    <source>
        <dbReference type="Proteomes" id="UP001439008"/>
    </source>
</evidence>
<feature type="domain" description="PHD-type" evidence="6">
    <location>
        <begin position="59"/>
        <end position="173"/>
    </location>
</feature>
<dbReference type="PROSITE" id="PS50016">
    <property type="entry name" value="ZF_PHD_2"/>
    <property type="match status" value="1"/>
</dbReference>
<dbReference type="CDD" id="cd15489">
    <property type="entry name" value="PHD_SF"/>
    <property type="match status" value="1"/>
</dbReference>
<evidence type="ECO:0000256" key="1">
    <source>
        <dbReference type="ARBA" id="ARBA00022723"/>
    </source>
</evidence>
<organism evidence="7 8">
    <name type="scientific">Bonamia ostreae</name>
    <dbReference type="NCBI Taxonomy" id="126728"/>
    <lineage>
        <taxon>Eukaryota</taxon>
        <taxon>Sar</taxon>
        <taxon>Rhizaria</taxon>
        <taxon>Endomyxa</taxon>
        <taxon>Ascetosporea</taxon>
        <taxon>Haplosporida</taxon>
        <taxon>Bonamia</taxon>
    </lineage>
</organism>
<dbReference type="Proteomes" id="UP001439008">
    <property type="component" value="Unassembled WGS sequence"/>
</dbReference>
<dbReference type="InterPro" id="IPR034732">
    <property type="entry name" value="EPHD"/>
</dbReference>
<dbReference type="InterPro" id="IPR013083">
    <property type="entry name" value="Znf_RING/FYVE/PHD"/>
</dbReference>
<dbReference type="EMBL" id="JBDODL010000639">
    <property type="protein sequence ID" value="MES1920381.1"/>
    <property type="molecule type" value="Genomic_DNA"/>
</dbReference>
<dbReference type="PANTHER" id="PTHR13793">
    <property type="entry name" value="PHD FINGER PROTEINS"/>
    <property type="match status" value="1"/>
</dbReference>
<dbReference type="InterPro" id="IPR019787">
    <property type="entry name" value="Znf_PHD-finger"/>
</dbReference>
<evidence type="ECO:0000256" key="2">
    <source>
        <dbReference type="ARBA" id="ARBA00022771"/>
    </source>
</evidence>
<dbReference type="Pfam" id="PF13832">
    <property type="entry name" value="zf-HC5HC2H_2"/>
    <property type="match status" value="1"/>
</dbReference>
<accession>A0ABV2AL10</accession>
<comment type="caution">
    <text evidence="7">The sequence shown here is derived from an EMBL/GenBank/DDBJ whole genome shotgun (WGS) entry which is preliminary data.</text>
</comment>
<dbReference type="Gene3D" id="3.30.40.10">
    <property type="entry name" value="Zinc/RING finger domain, C3HC4 (zinc finger)"/>
    <property type="match status" value="2"/>
</dbReference>
<proteinExistence type="predicted"/>
<protein>
    <submittedName>
        <fullName evidence="7">Uncharacterized protein</fullName>
    </submittedName>
</protein>
<dbReference type="PROSITE" id="PS51805">
    <property type="entry name" value="EPHD"/>
    <property type="match status" value="1"/>
</dbReference>
<evidence type="ECO:0000259" key="6">
    <source>
        <dbReference type="PROSITE" id="PS51805"/>
    </source>
</evidence>
<dbReference type="InterPro" id="IPR011011">
    <property type="entry name" value="Znf_FYVE_PHD"/>
</dbReference>
<keyword evidence="3" id="KW-0862">Zinc</keyword>
<dbReference type="SMART" id="SM00249">
    <property type="entry name" value="PHD"/>
    <property type="match status" value="2"/>
</dbReference>
<evidence type="ECO:0000259" key="5">
    <source>
        <dbReference type="PROSITE" id="PS50016"/>
    </source>
</evidence>
<evidence type="ECO:0000313" key="7">
    <source>
        <dbReference type="EMBL" id="MES1920381.1"/>
    </source>
</evidence>
<dbReference type="InterPro" id="IPR001965">
    <property type="entry name" value="Znf_PHD"/>
</dbReference>
<feature type="domain" description="PHD-type" evidence="5">
    <location>
        <begin position="2"/>
        <end position="50"/>
    </location>
</feature>
<name>A0ABV2AL10_9EUKA</name>
<dbReference type="InterPro" id="IPR050701">
    <property type="entry name" value="Histone_Mod_Regulator"/>
</dbReference>
<dbReference type="PANTHER" id="PTHR13793:SF148">
    <property type="entry name" value="RING_FYVE_PHD ZINC FINGER SUPERFAMILY PROTEIN"/>
    <property type="match status" value="1"/>
</dbReference>
<keyword evidence="8" id="KW-1185">Reference proteome</keyword>
<evidence type="ECO:0000256" key="4">
    <source>
        <dbReference type="PROSITE-ProRule" id="PRU00146"/>
    </source>
</evidence>
<keyword evidence="1" id="KW-0479">Metal-binding</keyword>
<dbReference type="SUPFAM" id="SSF57903">
    <property type="entry name" value="FYVE/PHD zinc finger"/>
    <property type="match status" value="1"/>
</dbReference>
<sequence length="184" mass="21262">MSEICEICDKSDNTVKCVHCGVSVHRDCYGYPLVKLSKTKKWTCLVCGFPKDFKTKNEQFKCALCPNRKGAMKKATDWRWVHLRCALWIPEAFFYSTEGREPIDLLRIPPKRFSEKCSYCKKGGDGACLSCSTQNCKMKFHVPCGINKNVFLTYRSNKKSQIDEIFSYCHLHSEYWRNKASNAV</sequence>
<reference evidence="7 8" key="1">
    <citation type="journal article" date="2024" name="BMC Biol.">
        <title>Comparative genomics of Ascetosporea gives new insight into the evolutionary basis for animal parasitism in Rhizaria.</title>
        <authorList>
            <person name="Hiltunen Thoren M."/>
            <person name="Onut-Brannstrom I."/>
            <person name="Alfjorden A."/>
            <person name="Peckova H."/>
            <person name="Swords F."/>
            <person name="Hooper C."/>
            <person name="Holzer A.S."/>
            <person name="Bass D."/>
            <person name="Burki F."/>
        </authorList>
    </citation>
    <scope>NUCLEOTIDE SEQUENCE [LARGE SCALE GENOMIC DNA]</scope>
    <source>
        <strain evidence="7">20-A016</strain>
    </source>
</reference>